<dbReference type="PROSITE" id="PS50109">
    <property type="entry name" value="HIS_KIN"/>
    <property type="match status" value="1"/>
</dbReference>
<dbReference type="InterPro" id="IPR005467">
    <property type="entry name" value="His_kinase_dom"/>
</dbReference>
<feature type="transmembrane region" description="Helical" evidence="15">
    <location>
        <begin position="183"/>
        <end position="207"/>
    </location>
</feature>
<dbReference type="KEGG" id="hpse:HPF_02325"/>
<comment type="subcellular location">
    <subcellularLocation>
        <location evidence="2">Cell inner membrane</location>
        <topology evidence="2">Multi-pass membrane protein</topology>
    </subcellularLocation>
</comment>
<dbReference type="InterPro" id="IPR029016">
    <property type="entry name" value="GAF-like_dom_sf"/>
</dbReference>
<organism evidence="18 19">
    <name type="scientific">Hydrogenophaga pseudoflava</name>
    <name type="common">Pseudomonas carboxydoflava</name>
    <dbReference type="NCBI Taxonomy" id="47421"/>
    <lineage>
        <taxon>Bacteria</taxon>
        <taxon>Pseudomonadati</taxon>
        <taxon>Pseudomonadota</taxon>
        <taxon>Betaproteobacteria</taxon>
        <taxon>Burkholderiales</taxon>
        <taxon>Comamonadaceae</taxon>
        <taxon>Hydrogenophaga</taxon>
    </lineage>
</organism>
<dbReference type="InterPro" id="IPR042295">
    <property type="entry name" value="NarX-like_N_sf"/>
</dbReference>
<proteinExistence type="predicted"/>
<reference evidence="18 19" key="1">
    <citation type="submission" date="2019-03" db="EMBL/GenBank/DDBJ databases">
        <authorList>
            <person name="Sebastian G."/>
            <person name="Baumann P."/>
            <person name="Ruckert C."/>
            <person name="Kalinowski J."/>
            <person name="Nebel B."/>
            <person name="Takors R."/>
            <person name="Blombach B."/>
        </authorList>
    </citation>
    <scope>NUCLEOTIDE SEQUENCE [LARGE SCALE GENOMIC DNA]</scope>
    <source>
        <strain evidence="18 19">DSM 1084</strain>
    </source>
</reference>
<dbReference type="PROSITE" id="PS50885">
    <property type="entry name" value="HAMP"/>
    <property type="match status" value="1"/>
</dbReference>
<dbReference type="Pfam" id="PF13675">
    <property type="entry name" value="PilJ"/>
    <property type="match status" value="1"/>
</dbReference>
<dbReference type="Pfam" id="PF02518">
    <property type="entry name" value="HATPase_c"/>
    <property type="match status" value="1"/>
</dbReference>
<keyword evidence="13 14" id="KW-0472">Membrane</keyword>
<dbReference type="Gene3D" id="6.10.340.10">
    <property type="match status" value="1"/>
</dbReference>
<dbReference type="EC" id="2.7.13.3" evidence="14"/>
<sequence length="664" mass="72931">MNLNVCRSKTLLLPLIERVQCRAMRPNASLSTKLIRIGAALLVLALASIGLTLWVTWQLEGGAAAVNEAGRMRMQTWRLTSAVQAQRPAAEVQALVQQFDQSLGVLREGDPSRPLFVPWDPDVAREFAAVEQLWRVQRALWTSPLQPGDPVLLRSADEFVMAIDRLVLSIEHQLAGFTALLNLFQFAMMALAIAGAVVMLYTGYLYVINPLAHLRRGLAQVEGGQFGARIDVDTQDEFGQVAAGFNRMAATLQSLYQGLEAKVQAKTQRIEAQRARLEALYEVSAFLAKANTIEELSRGFSQRVRAVMKADAVAVRWSDEANQRYLMLASDCFPQEMQAEERSLIAGACACGNLQPDARIRVIPIHSHEAAPMRHCARVGYQNLVSVPVRLQQRVIGEIDLFFRSEVALNADETELLDALASHLASALEGLRAAALEREAAVGEERALLARELHDSIAQSLAFLKIQAQLLRSAVQKQQPEKVQSTLDELDTGLKESISDVRELLVHFRTRTNTGDIEAALQETLQKFQHQTGLPTRLHLDGEGLPLPADVQVQVLHVVQEALSNVRKHAGASHVSLDVHKGEQWRFVVRDNGSGFDTAQQRGETHVGTKIMRERADRIGATVQIESRSGQGTSVTLTLPRNPVTAVGTGTAGLDLSESVLTTP</sequence>
<feature type="domain" description="Histidine kinase" evidence="16">
    <location>
        <begin position="452"/>
        <end position="643"/>
    </location>
</feature>
<name>A0A4P6WVF9_HYDPS</name>
<dbReference type="InterPro" id="IPR003594">
    <property type="entry name" value="HATPase_dom"/>
</dbReference>
<dbReference type="AlphaFoldDB" id="A0A4P6WVF9"/>
<evidence type="ECO:0000256" key="7">
    <source>
        <dbReference type="ARBA" id="ARBA00022692"/>
    </source>
</evidence>
<keyword evidence="4 14" id="KW-0997">Cell inner membrane</keyword>
<dbReference type="Pfam" id="PF07730">
    <property type="entry name" value="HisKA_3"/>
    <property type="match status" value="1"/>
</dbReference>
<dbReference type="InterPro" id="IPR036890">
    <property type="entry name" value="HATPase_C_sf"/>
</dbReference>
<dbReference type="InterPro" id="IPR050482">
    <property type="entry name" value="Sensor_HK_TwoCompSys"/>
</dbReference>
<dbReference type="GO" id="GO:0005886">
    <property type="term" value="C:plasma membrane"/>
    <property type="evidence" value="ECO:0007669"/>
    <property type="project" value="UniProtKB-SubCell"/>
</dbReference>
<keyword evidence="5" id="KW-0597">Phosphoprotein</keyword>
<dbReference type="Gene3D" id="3.30.565.10">
    <property type="entry name" value="Histidine kinase-like ATPase, C-terminal domain"/>
    <property type="match status" value="1"/>
</dbReference>
<dbReference type="CDD" id="cd06225">
    <property type="entry name" value="HAMP"/>
    <property type="match status" value="1"/>
</dbReference>
<evidence type="ECO:0000256" key="12">
    <source>
        <dbReference type="ARBA" id="ARBA00023012"/>
    </source>
</evidence>
<keyword evidence="10 14" id="KW-0067">ATP-binding</keyword>
<evidence type="ECO:0000259" key="17">
    <source>
        <dbReference type="PROSITE" id="PS50885"/>
    </source>
</evidence>
<dbReference type="Pfam" id="PF00672">
    <property type="entry name" value="HAMP"/>
    <property type="match status" value="1"/>
</dbReference>
<evidence type="ECO:0000259" key="16">
    <source>
        <dbReference type="PROSITE" id="PS50109"/>
    </source>
</evidence>
<evidence type="ECO:0000313" key="18">
    <source>
        <dbReference type="EMBL" id="QBM26499.1"/>
    </source>
</evidence>
<evidence type="ECO:0000256" key="15">
    <source>
        <dbReference type="SAM" id="Phobius"/>
    </source>
</evidence>
<evidence type="ECO:0000256" key="5">
    <source>
        <dbReference type="ARBA" id="ARBA00022553"/>
    </source>
</evidence>
<dbReference type="InterPro" id="IPR003018">
    <property type="entry name" value="GAF"/>
</dbReference>
<comment type="catalytic activity">
    <reaction evidence="1 14">
        <text>ATP + protein L-histidine = ADP + protein N-phospho-L-histidine.</text>
        <dbReference type="EC" id="2.7.13.3"/>
    </reaction>
</comment>
<keyword evidence="9 14" id="KW-0418">Kinase</keyword>
<evidence type="ECO:0000256" key="14">
    <source>
        <dbReference type="PIRNR" id="PIRNR003167"/>
    </source>
</evidence>
<dbReference type="GO" id="GO:0046983">
    <property type="term" value="F:protein dimerization activity"/>
    <property type="evidence" value="ECO:0007669"/>
    <property type="project" value="UniProtKB-UniRule"/>
</dbReference>
<evidence type="ECO:0000256" key="11">
    <source>
        <dbReference type="ARBA" id="ARBA00022989"/>
    </source>
</evidence>
<dbReference type="Gene3D" id="1.20.5.1930">
    <property type="match status" value="1"/>
</dbReference>
<dbReference type="PANTHER" id="PTHR24421">
    <property type="entry name" value="NITRATE/NITRITE SENSOR PROTEIN NARX-RELATED"/>
    <property type="match status" value="1"/>
</dbReference>
<dbReference type="InterPro" id="IPR016380">
    <property type="entry name" value="Sig_transdc_His_kin_NarX/NarQ"/>
</dbReference>
<evidence type="ECO:0000256" key="6">
    <source>
        <dbReference type="ARBA" id="ARBA00022679"/>
    </source>
</evidence>
<dbReference type="GO" id="GO:0000155">
    <property type="term" value="F:phosphorelay sensor kinase activity"/>
    <property type="evidence" value="ECO:0007669"/>
    <property type="project" value="UniProtKB-UniRule"/>
</dbReference>
<dbReference type="InterPro" id="IPR029095">
    <property type="entry name" value="NarX-like_N"/>
</dbReference>
<keyword evidence="12 14" id="KW-0902">Two-component regulatory system</keyword>
<dbReference type="EMBL" id="CP037867">
    <property type="protein sequence ID" value="QBM26499.1"/>
    <property type="molecule type" value="Genomic_DNA"/>
</dbReference>
<dbReference type="SUPFAM" id="SSF55781">
    <property type="entry name" value="GAF domain-like"/>
    <property type="match status" value="1"/>
</dbReference>
<dbReference type="CDD" id="cd16917">
    <property type="entry name" value="HATPase_UhpB-NarQ-NarX-like"/>
    <property type="match status" value="1"/>
</dbReference>
<dbReference type="SUPFAM" id="SSF55874">
    <property type="entry name" value="ATPase domain of HSP90 chaperone/DNA topoisomerase II/histidine kinase"/>
    <property type="match status" value="1"/>
</dbReference>
<dbReference type="SMART" id="SM00387">
    <property type="entry name" value="HATPase_c"/>
    <property type="match status" value="1"/>
</dbReference>
<evidence type="ECO:0000256" key="13">
    <source>
        <dbReference type="ARBA" id="ARBA00023136"/>
    </source>
</evidence>
<feature type="transmembrane region" description="Helical" evidence="15">
    <location>
        <begin position="34"/>
        <end position="57"/>
    </location>
</feature>
<keyword evidence="6 14" id="KW-0808">Transferase</keyword>
<keyword evidence="7 15" id="KW-0812">Transmembrane</keyword>
<evidence type="ECO:0000256" key="8">
    <source>
        <dbReference type="ARBA" id="ARBA00022741"/>
    </source>
</evidence>
<dbReference type="InterPro" id="IPR003660">
    <property type="entry name" value="HAMP_dom"/>
</dbReference>
<accession>A0A4P6WVF9</accession>
<keyword evidence="8 14" id="KW-0547">Nucleotide-binding</keyword>
<feature type="domain" description="HAMP" evidence="17">
    <location>
        <begin position="205"/>
        <end position="257"/>
    </location>
</feature>
<evidence type="ECO:0000256" key="1">
    <source>
        <dbReference type="ARBA" id="ARBA00000085"/>
    </source>
</evidence>
<protein>
    <recommendedName>
        <fullName evidence="14">Sensor protein</fullName>
        <ecNumber evidence="14">2.7.13.3</ecNumber>
    </recommendedName>
</protein>
<dbReference type="InterPro" id="IPR011712">
    <property type="entry name" value="Sig_transdc_His_kin_sub3_dim/P"/>
</dbReference>
<dbReference type="Gene3D" id="3.30.450.40">
    <property type="match status" value="1"/>
</dbReference>
<dbReference type="PIRSF" id="PIRSF003167">
    <property type="entry name" value="STHK_NarX/NarQ"/>
    <property type="match status" value="1"/>
</dbReference>
<keyword evidence="19" id="KW-1185">Reference proteome</keyword>
<evidence type="ECO:0000313" key="19">
    <source>
        <dbReference type="Proteomes" id="UP000293912"/>
    </source>
</evidence>
<dbReference type="SUPFAM" id="SSF158472">
    <property type="entry name" value="HAMP domain-like"/>
    <property type="match status" value="1"/>
</dbReference>
<keyword evidence="3 14" id="KW-1003">Cell membrane</keyword>
<dbReference type="Proteomes" id="UP000293912">
    <property type="component" value="Chromosome"/>
</dbReference>
<evidence type="ECO:0000256" key="2">
    <source>
        <dbReference type="ARBA" id="ARBA00004429"/>
    </source>
</evidence>
<dbReference type="SMART" id="SM00304">
    <property type="entry name" value="HAMP"/>
    <property type="match status" value="1"/>
</dbReference>
<keyword evidence="11 15" id="KW-1133">Transmembrane helix</keyword>
<evidence type="ECO:0000256" key="4">
    <source>
        <dbReference type="ARBA" id="ARBA00022519"/>
    </source>
</evidence>
<evidence type="ECO:0000256" key="3">
    <source>
        <dbReference type="ARBA" id="ARBA00022475"/>
    </source>
</evidence>
<dbReference type="GO" id="GO:0005524">
    <property type="term" value="F:ATP binding"/>
    <property type="evidence" value="ECO:0007669"/>
    <property type="project" value="UniProtKB-UniRule"/>
</dbReference>
<gene>
    <name evidence="18" type="primary">narX</name>
    <name evidence="18" type="ORF">HPF_02325</name>
</gene>
<dbReference type="Pfam" id="PF01590">
    <property type="entry name" value="GAF"/>
    <property type="match status" value="1"/>
</dbReference>
<evidence type="ECO:0000256" key="9">
    <source>
        <dbReference type="ARBA" id="ARBA00022777"/>
    </source>
</evidence>
<dbReference type="PANTHER" id="PTHR24421:SF10">
    <property type="entry name" value="NITRATE_NITRITE SENSOR PROTEIN NARQ"/>
    <property type="match status" value="1"/>
</dbReference>
<dbReference type="Gene3D" id="1.20.120.960">
    <property type="entry name" value="Histidine kinase NarX, sensor domain"/>
    <property type="match status" value="1"/>
</dbReference>
<evidence type="ECO:0000256" key="10">
    <source>
        <dbReference type="ARBA" id="ARBA00022840"/>
    </source>
</evidence>